<protein>
    <submittedName>
        <fullName evidence="10">SusC/RagA family TonB-linked outer membrane protein</fullName>
    </submittedName>
</protein>
<dbReference type="Pfam" id="PF13715">
    <property type="entry name" value="CarbopepD_reg_2"/>
    <property type="match status" value="1"/>
</dbReference>
<feature type="region of interest" description="Disordered" evidence="8">
    <location>
        <begin position="464"/>
        <end position="484"/>
    </location>
</feature>
<keyword evidence="2 7" id="KW-0813">Transport</keyword>
<dbReference type="Gene3D" id="2.40.170.20">
    <property type="entry name" value="TonB-dependent receptor, beta-barrel domain"/>
    <property type="match status" value="1"/>
</dbReference>
<name>A0A514CH22_9BACT</name>
<dbReference type="Proteomes" id="UP000316614">
    <property type="component" value="Chromosome"/>
</dbReference>
<dbReference type="PROSITE" id="PS52016">
    <property type="entry name" value="TONB_DEPENDENT_REC_3"/>
    <property type="match status" value="1"/>
</dbReference>
<dbReference type="InterPro" id="IPR037066">
    <property type="entry name" value="Plug_dom_sf"/>
</dbReference>
<accession>A0A514CH22</accession>
<keyword evidence="6 7" id="KW-0998">Cell outer membrane</keyword>
<evidence type="ECO:0000256" key="4">
    <source>
        <dbReference type="ARBA" id="ARBA00022692"/>
    </source>
</evidence>
<dbReference type="SUPFAM" id="SSF56935">
    <property type="entry name" value="Porins"/>
    <property type="match status" value="1"/>
</dbReference>
<evidence type="ECO:0000256" key="1">
    <source>
        <dbReference type="ARBA" id="ARBA00004571"/>
    </source>
</evidence>
<evidence type="ECO:0000256" key="7">
    <source>
        <dbReference type="PROSITE-ProRule" id="PRU01360"/>
    </source>
</evidence>
<evidence type="ECO:0000256" key="3">
    <source>
        <dbReference type="ARBA" id="ARBA00022452"/>
    </source>
</evidence>
<dbReference type="NCBIfam" id="TIGR04057">
    <property type="entry name" value="SusC_RagA_signa"/>
    <property type="match status" value="1"/>
</dbReference>
<comment type="similarity">
    <text evidence="7">Belongs to the TonB-dependent receptor family.</text>
</comment>
<gene>
    <name evidence="10" type="ORF">FKX85_08800</name>
</gene>
<proteinExistence type="inferred from homology"/>
<dbReference type="KEGG" id="echi:FKX85_08800"/>
<dbReference type="InterPro" id="IPR039426">
    <property type="entry name" value="TonB-dep_rcpt-like"/>
</dbReference>
<evidence type="ECO:0000313" key="11">
    <source>
        <dbReference type="Proteomes" id="UP000316614"/>
    </source>
</evidence>
<dbReference type="Gene3D" id="2.170.130.10">
    <property type="entry name" value="TonB-dependent receptor, plug domain"/>
    <property type="match status" value="1"/>
</dbReference>
<organism evidence="10 11">
    <name type="scientific">Echinicola soli</name>
    <dbReference type="NCBI Taxonomy" id="2591634"/>
    <lineage>
        <taxon>Bacteria</taxon>
        <taxon>Pseudomonadati</taxon>
        <taxon>Bacteroidota</taxon>
        <taxon>Cytophagia</taxon>
        <taxon>Cytophagales</taxon>
        <taxon>Cyclobacteriaceae</taxon>
        <taxon>Echinicola</taxon>
    </lineage>
</organism>
<dbReference type="NCBIfam" id="TIGR04056">
    <property type="entry name" value="OMP_RagA_SusC"/>
    <property type="match status" value="1"/>
</dbReference>
<dbReference type="InterPro" id="IPR036942">
    <property type="entry name" value="Beta-barrel_TonB_sf"/>
</dbReference>
<dbReference type="GO" id="GO:0009279">
    <property type="term" value="C:cell outer membrane"/>
    <property type="evidence" value="ECO:0007669"/>
    <property type="project" value="UniProtKB-SubCell"/>
</dbReference>
<dbReference type="InterPro" id="IPR008969">
    <property type="entry name" value="CarboxyPept-like_regulatory"/>
</dbReference>
<dbReference type="Gene3D" id="2.60.40.1120">
    <property type="entry name" value="Carboxypeptidase-like, regulatory domain"/>
    <property type="match status" value="1"/>
</dbReference>
<keyword evidence="11" id="KW-1185">Reference proteome</keyword>
<reference evidence="10 11" key="1">
    <citation type="submission" date="2019-06" db="EMBL/GenBank/DDBJ databases">
        <title>Echinicola alkalisoli sp. nov. isolated from saline soil.</title>
        <authorList>
            <person name="Sun J.-Q."/>
            <person name="Xu L."/>
        </authorList>
    </citation>
    <scope>NUCLEOTIDE SEQUENCE [LARGE SCALE GENOMIC DNA]</scope>
    <source>
        <strain evidence="10 11">LN3S3</strain>
    </source>
</reference>
<dbReference type="OrthoDB" id="9768177at2"/>
<dbReference type="AlphaFoldDB" id="A0A514CH22"/>
<comment type="subcellular location">
    <subcellularLocation>
        <location evidence="1 7">Cell outer membrane</location>
        <topology evidence="1 7">Multi-pass membrane protein</topology>
    </subcellularLocation>
</comment>
<dbReference type="InterPro" id="IPR012910">
    <property type="entry name" value="Plug_dom"/>
</dbReference>
<keyword evidence="4 7" id="KW-0812">Transmembrane</keyword>
<dbReference type="InterPro" id="IPR023997">
    <property type="entry name" value="TonB-dep_OMP_SusC/RagA_CS"/>
</dbReference>
<evidence type="ECO:0000256" key="2">
    <source>
        <dbReference type="ARBA" id="ARBA00022448"/>
    </source>
</evidence>
<keyword evidence="3 7" id="KW-1134">Transmembrane beta strand</keyword>
<evidence type="ECO:0000259" key="9">
    <source>
        <dbReference type="Pfam" id="PF07715"/>
    </source>
</evidence>
<dbReference type="Pfam" id="PF07715">
    <property type="entry name" value="Plug"/>
    <property type="match status" value="1"/>
</dbReference>
<sequence length="1134" mass="126236">MGKLLRICALGILLPIDPHFGLRQHQMCGPKNNQPRITNRRRYSQRIRIIPIPILPVREFSHNNQTFKTMIKTLLLGLMFALCLGSFSAAQTVSVSGSVTDLESDEPIPAVNIRIKGTGSGIVSNINGTYKISVEKGQTLVFSFIGYVTREILITNQTKLDVALETNTSQLDEVVVVGYQSVIKKDVTGAVNSISSEQLEAIPVTNVASLIGTQSTGIQTVNVSGAPGARGALVIRGNTAVSSGLDGGERFTAFSSPLYVVDGVQTSLEDLAGYGVSNTDYLASLNPNDIESIDILKDASAAAIYGSRGANGVIIIKTKSGQALEKPQFDFSTSIGFQPIPELVPMLVGAAERREKMGMLEKWWDHEFLLSNQVPMVLTDSLNPAFNNNVDYQGMFYQPGVSQRYNLSMRGGSEETNYRLSLGYNDDKGVVKATGFTRYTLNAHLNTKVGKKFTNQFLVNTSFTENKTGQGNPGGGSFNLDNSLPTSPNSLNSSLFYLPKAKRQSLQGELDEKLNTDEQLKVTFSNFAQLKIIEGLKLNSQLTFQYDLNKKNFYEPSSIRSNGDGFAAYSLYTRKNHASDLYLDYFKTFGDHEIIAIGGNRVDYNKYEDMGINAVGFGSDAIQVINSRYEKDNIDGYTNISENALLSYYARFNYKYKDRYLFSANFSTDGSSRFGKDVRWAKFGSLSAGWIFSDEPFFRKVAGDWLDFGKLRASWGRNGKQFSQNYLRFGAYSLGYGGTPSAGYKTNQMNVSSYGGITGIIPNYGSIGNDKLSWEESEQWNIGFDIAMLDQRLNLTFDAYHKSTDQLFFDIDFPSYSGYNTAKSNVAGVLNYGWEGNIRYDVFPRRNDWKLQLTAGFAKNENYVSKLPNGNRDYLIGSYGYIVGRPLNLYKVFVNDYIIDNLEQLPVNPYTGEPLTGKSAWASIRPGLPIWKDINGDYLLDEAGDQIMALEYSPVPDIQGNFNIDLRYKGWYLQIYSQFSFGADIKNTVLNSYLDRYDRGGDDWAEKGLADLSEYSFWEKPGDGAAGVRFPALFPAGGGESPFYAFRGNQTLWIENGDYWKITNSSFGYVFNKDSFIENIGLSRLRVYLSVLNPYQWQRSKSIVDASLVDARGHVLGNGYPQAQSFFFGLNARF</sequence>
<evidence type="ECO:0000256" key="6">
    <source>
        <dbReference type="ARBA" id="ARBA00023237"/>
    </source>
</evidence>
<dbReference type="SUPFAM" id="SSF49464">
    <property type="entry name" value="Carboxypeptidase regulatory domain-like"/>
    <property type="match status" value="1"/>
</dbReference>
<dbReference type="InterPro" id="IPR023996">
    <property type="entry name" value="TonB-dep_OMP_SusC/RagA"/>
</dbReference>
<feature type="domain" description="TonB-dependent receptor plug" evidence="9">
    <location>
        <begin position="184"/>
        <end position="313"/>
    </location>
</feature>
<dbReference type="EMBL" id="CP041253">
    <property type="protein sequence ID" value="QDH79126.1"/>
    <property type="molecule type" value="Genomic_DNA"/>
</dbReference>
<evidence type="ECO:0000313" key="10">
    <source>
        <dbReference type="EMBL" id="QDH79126.1"/>
    </source>
</evidence>
<evidence type="ECO:0000256" key="8">
    <source>
        <dbReference type="SAM" id="MobiDB-lite"/>
    </source>
</evidence>
<keyword evidence="5 7" id="KW-0472">Membrane</keyword>
<evidence type="ECO:0000256" key="5">
    <source>
        <dbReference type="ARBA" id="ARBA00023136"/>
    </source>
</evidence>